<dbReference type="GO" id="GO:0016887">
    <property type="term" value="F:ATP hydrolysis activity"/>
    <property type="evidence" value="ECO:0007669"/>
    <property type="project" value="InterPro"/>
</dbReference>
<dbReference type="SUPFAM" id="SSF52540">
    <property type="entry name" value="P-loop containing nucleoside triphosphate hydrolases"/>
    <property type="match status" value="1"/>
</dbReference>
<evidence type="ECO:0000259" key="1">
    <source>
        <dbReference type="Pfam" id="PF00005"/>
    </source>
</evidence>
<dbReference type="GO" id="GO:0090374">
    <property type="term" value="P:oligopeptide export from mitochondrion"/>
    <property type="evidence" value="ECO:0007669"/>
    <property type="project" value="TreeGrafter"/>
</dbReference>
<dbReference type="PANTHER" id="PTHR43394">
    <property type="entry name" value="ATP-DEPENDENT PERMEASE MDL1, MITOCHONDRIAL"/>
    <property type="match status" value="1"/>
</dbReference>
<feature type="domain" description="ABC transporter" evidence="1">
    <location>
        <begin position="27"/>
        <end position="97"/>
    </location>
</feature>
<dbReference type="EMBL" id="KZ669561">
    <property type="protein sequence ID" value="PPR85076.1"/>
    <property type="molecule type" value="Genomic_DNA"/>
</dbReference>
<dbReference type="InterPro" id="IPR039421">
    <property type="entry name" value="Type_1_exporter"/>
</dbReference>
<dbReference type="OrthoDB" id="6500128at2759"/>
<dbReference type="InterPro" id="IPR027417">
    <property type="entry name" value="P-loop_NTPase"/>
</dbReference>
<proteinExistence type="predicted"/>
<dbReference type="Gene3D" id="3.40.50.300">
    <property type="entry name" value="P-loop containing nucleotide triphosphate hydrolases"/>
    <property type="match status" value="1"/>
</dbReference>
<dbReference type="PANTHER" id="PTHR43394:SF1">
    <property type="entry name" value="ATP-BINDING CASSETTE SUB-FAMILY B MEMBER 10, MITOCHONDRIAL"/>
    <property type="match status" value="1"/>
</dbReference>
<dbReference type="Proteomes" id="UP000239757">
    <property type="component" value="Unassembled WGS sequence"/>
</dbReference>
<dbReference type="GO" id="GO:0005524">
    <property type="term" value="F:ATP binding"/>
    <property type="evidence" value="ECO:0007669"/>
    <property type="project" value="InterPro"/>
</dbReference>
<dbReference type="GO" id="GO:0015421">
    <property type="term" value="F:ABC-type oligopeptide transporter activity"/>
    <property type="evidence" value="ECO:0007669"/>
    <property type="project" value="TreeGrafter"/>
</dbReference>
<sequence>MGLVVNSPLPAPATGASVVHHLLQLLGITLKLKLGMEVALVGPSGGGKTMIANLIERLYDPLKGEILLNGVPLEEISHEYLHKNVGTSGGQPKLMPVIAQVAKKWELFRGLYESHVIK</sequence>
<accession>A0A2P5W1V9</accession>
<protein>
    <recommendedName>
        <fullName evidence="1">ABC transporter domain-containing protein</fullName>
    </recommendedName>
</protein>
<dbReference type="AlphaFoldDB" id="A0A2P5W1V9"/>
<dbReference type="InterPro" id="IPR003439">
    <property type="entry name" value="ABC_transporter-like_ATP-bd"/>
</dbReference>
<evidence type="ECO:0000313" key="3">
    <source>
        <dbReference type="Proteomes" id="UP000239757"/>
    </source>
</evidence>
<dbReference type="Pfam" id="PF00005">
    <property type="entry name" value="ABC_tran"/>
    <property type="match status" value="1"/>
</dbReference>
<gene>
    <name evidence="2" type="ORF">GOBAR_AA35614</name>
</gene>
<reference evidence="2 3" key="1">
    <citation type="submission" date="2015-01" db="EMBL/GenBank/DDBJ databases">
        <title>Genome of allotetraploid Gossypium barbadense reveals genomic plasticity and fiber elongation in cotton evolution.</title>
        <authorList>
            <person name="Chen X."/>
            <person name="Liu X."/>
            <person name="Zhao B."/>
            <person name="Zheng H."/>
            <person name="Hu Y."/>
            <person name="Lu G."/>
            <person name="Yang C."/>
            <person name="Chen J."/>
            <person name="Shan C."/>
            <person name="Zhang L."/>
            <person name="Zhou Y."/>
            <person name="Wang L."/>
            <person name="Guo W."/>
            <person name="Bai Y."/>
            <person name="Ruan J."/>
            <person name="Shangguan X."/>
            <person name="Mao Y."/>
            <person name="Jiang J."/>
            <person name="Zhu Y."/>
            <person name="Lei J."/>
            <person name="Kang H."/>
            <person name="Chen S."/>
            <person name="He X."/>
            <person name="Wang R."/>
            <person name="Wang Y."/>
            <person name="Chen J."/>
            <person name="Wang L."/>
            <person name="Yu S."/>
            <person name="Wang B."/>
            <person name="Wei J."/>
            <person name="Song S."/>
            <person name="Lu X."/>
            <person name="Gao Z."/>
            <person name="Gu W."/>
            <person name="Deng X."/>
            <person name="Ma D."/>
            <person name="Wang S."/>
            <person name="Liang W."/>
            <person name="Fang L."/>
            <person name="Cai C."/>
            <person name="Zhu X."/>
            <person name="Zhou B."/>
            <person name="Zhang Y."/>
            <person name="Chen Z."/>
            <person name="Xu S."/>
            <person name="Zhu R."/>
            <person name="Wang S."/>
            <person name="Zhang T."/>
            <person name="Zhao G."/>
        </authorList>
    </citation>
    <scope>NUCLEOTIDE SEQUENCE [LARGE SCALE GENOMIC DNA]</scope>
    <source>
        <strain evidence="3">cv. Xinhai21</strain>
        <tissue evidence="2">Leaf</tissue>
    </source>
</reference>
<evidence type="ECO:0000313" key="2">
    <source>
        <dbReference type="EMBL" id="PPR85076.1"/>
    </source>
</evidence>
<dbReference type="GO" id="GO:0005743">
    <property type="term" value="C:mitochondrial inner membrane"/>
    <property type="evidence" value="ECO:0007669"/>
    <property type="project" value="TreeGrafter"/>
</dbReference>
<organism evidence="2 3">
    <name type="scientific">Gossypium barbadense</name>
    <name type="common">Sea Island cotton</name>
    <name type="synonym">Hibiscus barbadensis</name>
    <dbReference type="NCBI Taxonomy" id="3634"/>
    <lineage>
        <taxon>Eukaryota</taxon>
        <taxon>Viridiplantae</taxon>
        <taxon>Streptophyta</taxon>
        <taxon>Embryophyta</taxon>
        <taxon>Tracheophyta</taxon>
        <taxon>Spermatophyta</taxon>
        <taxon>Magnoliopsida</taxon>
        <taxon>eudicotyledons</taxon>
        <taxon>Gunneridae</taxon>
        <taxon>Pentapetalae</taxon>
        <taxon>rosids</taxon>
        <taxon>malvids</taxon>
        <taxon>Malvales</taxon>
        <taxon>Malvaceae</taxon>
        <taxon>Malvoideae</taxon>
        <taxon>Gossypium</taxon>
    </lineage>
</organism>
<name>A0A2P5W1V9_GOSBA</name>